<name>A0A0S7BM64_9CHLR</name>
<dbReference type="InterPro" id="IPR048963">
    <property type="entry name" value="ArgZ/ArgE-like_C_2nd"/>
</dbReference>
<dbReference type="Proteomes" id="UP000053370">
    <property type="component" value="Unassembled WGS sequence"/>
</dbReference>
<evidence type="ECO:0000313" key="3">
    <source>
        <dbReference type="Proteomes" id="UP000053370"/>
    </source>
</evidence>
<proteinExistence type="predicted"/>
<dbReference type="OrthoDB" id="5386290at2"/>
<dbReference type="Gene3D" id="2.40.420.10">
    <property type="entry name" value="conserved putative lor/sdh protein from methanococcus maripaludis s2 domain"/>
    <property type="match status" value="1"/>
</dbReference>
<dbReference type="Gene3D" id="3.40.50.10690">
    <property type="entry name" value="putative lor/sdh protein like domains"/>
    <property type="match status" value="1"/>
</dbReference>
<dbReference type="STRING" id="1678840.ATC1_131439"/>
<dbReference type="Pfam" id="PF21570">
    <property type="entry name" value="ArgZ-like_C_2nd"/>
    <property type="match status" value="1"/>
</dbReference>
<dbReference type="AlphaFoldDB" id="A0A0S7BM64"/>
<protein>
    <submittedName>
        <fullName evidence="2">Uncharacterized conserved protein, contains Saccharopine dehydrogenase N-terminal (SDHN) domain</fullName>
    </submittedName>
</protein>
<feature type="domain" description="Arginine dihydrolase ArgZ/ArgE-like C-terminal second subdomain" evidence="1">
    <location>
        <begin position="138"/>
        <end position="354"/>
    </location>
</feature>
<keyword evidence="3" id="KW-1185">Reference proteome</keyword>
<accession>A0A0S7BM64</accession>
<dbReference type="EMBL" id="DF968181">
    <property type="protein sequence ID" value="GAP41450.1"/>
    <property type="molecule type" value="Genomic_DNA"/>
</dbReference>
<dbReference type="RefSeq" id="WP_062282685.1">
    <property type="nucleotide sequence ID" value="NZ_DF968181.1"/>
</dbReference>
<reference evidence="2" key="1">
    <citation type="journal article" date="2015" name="Genome Announc.">
        <title>Draft Genome Sequence of Anaerolineae Strain TC1, a Novel Isolate from a Methanogenic Wastewater Treatment System.</title>
        <authorList>
            <person name="Matsuura N."/>
            <person name="Tourlousse D.M."/>
            <person name="Sun L."/>
            <person name="Toyonaga M."/>
            <person name="Kuroda K."/>
            <person name="Ohashi A."/>
            <person name="Cruz R."/>
            <person name="Yamaguchi T."/>
            <person name="Sekiguchi Y."/>
        </authorList>
    </citation>
    <scope>NUCLEOTIDE SEQUENCE [LARGE SCALE GENOMIC DNA]</scope>
    <source>
        <strain evidence="2">TC1</strain>
    </source>
</reference>
<organism evidence="2">
    <name type="scientific">Flexilinea flocculi</name>
    <dbReference type="NCBI Taxonomy" id="1678840"/>
    <lineage>
        <taxon>Bacteria</taxon>
        <taxon>Bacillati</taxon>
        <taxon>Chloroflexota</taxon>
        <taxon>Anaerolineae</taxon>
        <taxon>Anaerolineales</taxon>
        <taxon>Anaerolineaceae</taxon>
        <taxon>Flexilinea</taxon>
    </lineage>
</organism>
<evidence type="ECO:0000259" key="1">
    <source>
        <dbReference type="Pfam" id="PF21570"/>
    </source>
</evidence>
<dbReference type="PATRIC" id="fig|1678840.3.peg.2901"/>
<gene>
    <name evidence="2" type="ORF">ATC1_131439</name>
</gene>
<evidence type="ECO:0000313" key="2">
    <source>
        <dbReference type="EMBL" id="GAP41450.1"/>
    </source>
</evidence>
<sequence length="363" mass="40933">MKFHLPEYHSPDFSLEKFQNSPDVKTESVLWDGIAPDFFHATSIFPEYFKINERWMLAEESRMDCCIKINNGKLEVIEPRNLKKGDMVVIGRTEHGEDGIFLHEDGFEELNTGKERFSFRTGRSRETAFSKDYDSLYELLNFDKENGNILWVMGPACTFDADSRKAMEILIENGYVDGLLAGNALATHDLEAALFGTALGQNIYTQISQKNGHYNHLDLINKVRKSGSIANFIQTESIRNGIIYSCNRYGIPFVLTGSIRDDGPLPDVIGNTYDGQDAMRNLIRKATTIICLATQLHTIATGNMTPCYRINHGIIRPLFMYTIDISEFAVNKLSDRGSLTAKSIVTNVQDFLVMVSKGVLKNQ</sequence>